<evidence type="ECO:0000313" key="2">
    <source>
        <dbReference type="Proteomes" id="UP001314796"/>
    </source>
</evidence>
<dbReference type="RefSeq" id="WP_204400596.1">
    <property type="nucleotide sequence ID" value="NZ_JAFBEE010000003.1"/>
</dbReference>
<gene>
    <name evidence="1" type="ORF">JOC73_000833</name>
</gene>
<dbReference type="Proteomes" id="UP001314796">
    <property type="component" value="Unassembled WGS sequence"/>
</dbReference>
<protein>
    <recommendedName>
        <fullName evidence="3">Phr family secreted Rap phosphatase inhibitor</fullName>
    </recommendedName>
</protein>
<comment type="caution">
    <text evidence="1">The sequence shown here is derived from an EMBL/GenBank/DDBJ whole genome shotgun (WGS) entry which is preliminary data.</text>
</comment>
<name>A0ABS2NN41_9FIRM</name>
<evidence type="ECO:0008006" key="3">
    <source>
        <dbReference type="Google" id="ProtNLM"/>
    </source>
</evidence>
<proteinExistence type="predicted"/>
<organism evidence="1 2">
    <name type="scientific">Alkaliphilus hydrothermalis</name>
    <dbReference type="NCBI Taxonomy" id="1482730"/>
    <lineage>
        <taxon>Bacteria</taxon>
        <taxon>Bacillati</taxon>
        <taxon>Bacillota</taxon>
        <taxon>Clostridia</taxon>
        <taxon>Peptostreptococcales</taxon>
        <taxon>Natronincolaceae</taxon>
        <taxon>Alkaliphilus</taxon>
    </lineage>
</organism>
<evidence type="ECO:0000313" key="1">
    <source>
        <dbReference type="EMBL" id="MBM7614322.1"/>
    </source>
</evidence>
<sequence>MKRSKILFAVVITLTILLGNLNLVDSSNNSTGFYSDSYSTNQEPNPVAS</sequence>
<keyword evidence="2" id="KW-1185">Reference proteome</keyword>
<dbReference type="EMBL" id="JAFBEE010000003">
    <property type="protein sequence ID" value="MBM7614322.1"/>
    <property type="molecule type" value="Genomic_DNA"/>
</dbReference>
<accession>A0ABS2NN41</accession>
<reference evidence="1 2" key="1">
    <citation type="submission" date="2021-01" db="EMBL/GenBank/DDBJ databases">
        <title>Genomic Encyclopedia of Type Strains, Phase IV (KMG-IV): sequencing the most valuable type-strain genomes for metagenomic binning, comparative biology and taxonomic classification.</title>
        <authorList>
            <person name="Goeker M."/>
        </authorList>
    </citation>
    <scope>NUCLEOTIDE SEQUENCE [LARGE SCALE GENOMIC DNA]</scope>
    <source>
        <strain evidence="1 2">DSM 25890</strain>
    </source>
</reference>